<comment type="caution">
    <text evidence="1">The sequence shown here is derived from an EMBL/GenBank/DDBJ whole genome shotgun (WGS) entry which is preliminary data.</text>
</comment>
<evidence type="ECO:0000313" key="2">
    <source>
        <dbReference type="Proteomes" id="UP000519897"/>
    </source>
</evidence>
<accession>A0A7W6PRQ4</accession>
<proteinExistence type="predicted"/>
<keyword evidence="2" id="KW-1185">Reference proteome</keyword>
<protein>
    <submittedName>
        <fullName evidence="1">Cu/Ag efflux protein CusF</fullName>
    </submittedName>
</protein>
<dbReference type="InterPro" id="IPR009780">
    <property type="entry name" value="DUF1344"/>
</dbReference>
<dbReference type="EMBL" id="JACIEC010000001">
    <property type="protein sequence ID" value="MBB4142965.1"/>
    <property type="molecule type" value="Genomic_DNA"/>
</dbReference>
<name>A0A7W6PRQ4_9HYPH</name>
<reference evidence="1 2" key="1">
    <citation type="submission" date="2020-08" db="EMBL/GenBank/DDBJ databases">
        <title>Genomic Encyclopedia of Type Strains, Phase IV (KMG-IV): sequencing the most valuable type-strain genomes for metagenomic binning, comparative biology and taxonomic classification.</title>
        <authorList>
            <person name="Goeker M."/>
        </authorList>
    </citation>
    <scope>NUCLEOTIDE SEQUENCE [LARGE SCALE GENOMIC DNA]</scope>
    <source>
        <strain evidence="1 2">DSM 29514</strain>
    </source>
</reference>
<dbReference type="Pfam" id="PF07076">
    <property type="entry name" value="DUF1344"/>
    <property type="match status" value="1"/>
</dbReference>
<dbReference type="Proteomes" id="UP000519897">
    <property type="component" value="Unassembled WGS sequence"/>
</dbReference>
<gene>
    <name evidence="1" type="ORF">GGQ72_001464</name>
</gene>
<dbReference type="AlphaFoldDB" id="A0A7W6PRQ4"/>
<organism evidence="1 2">
    <name type="scientific">Rhizobium rhizoryzae</name>
    <dbReference type="NCBI Taxonomy" id="451876"/>
    <lineage>
        <taxon>Bacteria</taxon>
        <taxon>Pseudomonadati</taxon>
        <taxon>Pseudomonadota</taxon>
        <taxon>Alphaproteobacteria</taxon>
        <taxon>Hyphomicrobiales</taxon>
        <taxon>Rhizobiaceae</taxon>
        <taxon>Rhizobium/Agrobacterium group</taxon>
        <taxon>Rhizobium</taxon>
    </lineage>
</organism>
<evidence type="ECO:0000313" key="1">
    <source>
        <dbReference type="EMBL" id="MBB4142965.1"/>
    </source>
</evidence>
<sequence>MFPDLWRKPEIVIIGGEFRHNLPANYVSKQDTRSVNESSISMRLLIAALLATASILSPLASSAQSVDVEATIKAVDTKKLSITLDDGKTYKVPEEFNFDGLKSGVKVVVFYTVVDGNRMIDDLQVRQ</sequence>